<keyword evidence="2" id="KW-1185">Reference proteome</keyword>
<organism evidence="1 2">
    <name type="scientific">Meloidogyne enterolobii</name>
    <name type="common">Root-knot nematode worm</name>
    <name type="synonym">Meloidogyne mayaguensis</name>
    <dbReference type="NCBI Taxonomy" id="390850"/>
    <lineage>
        <taxon>Eukaryota</taxon>
        <taxon>Metazoa</taxon>
        <taxon>Ecdysozoa</taxon>
        <taxon>Nematoda</taxon>
        <taxon>Chromadorea</taxon>
        <taxon>Rhabditida</taxon>
        <taxon>Tylenchina</taxon>
        <taxon>Tylenchomorpha</taxon>
        <taxon>Tylenchoidea</taxon>
        <taxon>Meloidogynidae</taxon>
        <taxon>Meloidogyninae</taxon>
        <taxon>Meloidogyne</taxon>
    </lineage>
</organism>
<dbReference type="EMBL" id="CAVMJV010000004">
    <property type="protein sequence ID" value="CAK5024891.1"/>
    <property type="molecule type" value="Genomic_DNA"/>
</dbReference>
<dbReference type="Proteomes" id="UP001497535">
    <property type="component" value="Unassembled WGS sequence"/>
</dbReference>
<comment type="caution">
    <text evidence="1">The sequence shown here is derived from an EMBL/GenBank/DDBJ whole genome shotgun (WGS) entry which is preliminary data.</text>
</comment>
<evidence type="ECO:0000313" key="2">
    <source>
        <dbReference type="Proteomes" id="UP001497535"/>
    </source>
</evidence>
<gene>
    <name evidence="1" type="ORF">MENTE1834_LOCUS5636</name>
</gene>
<accession>A0ACB0XZA4</accession>
<name>A0ACB0XZA4_MELEN</name>
<reference evidence="1" key="1">
    <citation type="submission" date="2023-11" db="EMBL/GenBank/DDBJ databases">
        <authorList>
            <person name="Poullet M."/>
        </authorList>
    </citation>
    <scope>NUCLEOTIDE SEQUENCE</scope>
    <source>
        <strain evidence="1">E1834</strain>
    </source>
</reference>
<proteinExistence type="predicted"/>
<sequence>MKGNSDNVRLPRVSNKCKNFTPPYPICLTTHCGQDFLCFFTKKFAFSNHFLTPKPIEIDGVEYCCSEQFYMYMKAMYFDYHSLAKEIMLTNDPSTIKRLGNADTMRQRQANGAELKCRDFDHDKWRKVKRNVMLTGLRAKFEQNVQLFNMLIETEEALLIEASQTDTFWGIYFFYFFFFYFVEFFRGFKHNPLFFLFLDFFCLGFLLVRNFLYFWCSGLCLCFVIERSKVQFHLVANFFGLFRD</sequence>
<evidence type="ECO:0000313" key="1">
    <source>
        <dbReference type="EMBL" id="CAK5024891.1"/>
    </source>
</evidence>
<protein>
    <submittedName>
        <fullName evidence="1">Uncharacterized protein</fullName>
    </submittedName>
</protein>